<dbReference type="EMBL" id="NQIK02000004">
    <property type="protein sequence ID" value="KAF7571293.1"/>
    <property type="molecule type" value="Genomic_DNA"/>
</dbReference>
<dbReference type="OrthoDB" id="10067394at2759"/>
<dbReference type="GO" id="GO:0003677">
    <property type="term" value="F:DNA binding"/>
    <property type="evidence" value="ECO:0007669"/>
    <property type="project" value="InterPro"/>
</dbReference>
<dbReference type="EMBL" id="NRDI02000016">
    <property type="protein sequence ID" value="KAI1510772.1"/>
    <property type="molecule type" value="Genomic_DNA"/>
</dbReference>
<dbReference type="CDD" id="cd12148">
    <property type="entry name" value="fungal_TF_MHR"/>
    <property type="match status" value="1"/>
</dbReference>
<keyword evidence="8" id="KW-1185">Reference proteome</keyword>
<evidence type="ECO:0000256" key="1">
    <source>
        <dbReference type="ARBA" id="ARBA00022723"/>
    </source>
</evidence>
<reference evidence="6" key="2">
    <citation type="submission" date="2021-05" db="EMBL/GenBank/DDBJ databases">
        <authorList>
            <person name="Moolhuijzen P.M."/>
            <person name="Moffat C.S."/>
        </authorList>
    </citation>
    <scope>NUCLEOTIDE SEQUENCE</scope>
    <source>
        <strain evidence="6">86-124</strain>
    </source>
</reference>
<dbReference type="GO" id="GO:0000981">
    <property type="term" value="F:DNA-binding transcription factor activity, RNA polymerase II-specific"/>
    <property type="evidence" value="ECO:0007669"/>
    <property type="project" value="InterPro"/>
</dbReference>
<dbReference type="CDD" id="cd00067">
    <property type="entry name" value="GAL4"/>
    <property type="match status" value="1"/>
</dbReference>
<evidence type="ECO:0000259" key="4">
    <source>
        <dbReference type="PROSITE" id="PS50048"/>
    </source>
</evidence>
<gene>
    <name evidence="6" type="ORF">Ptr86124_010577</name>
    <name evidence="5" type="ORF">PtrM4_087930</name>
</gene>
<dbReference type="OMA" id="FCYRIEA"/>
<evidence type="ECO:0000313" key="6">
    <source>
        <dbReference type="EMBL" id="KAI1510772.1"/>
    </source>
</evidence>
<name>A0A2W1DQV0_9PLEO</name>
<comment type="caution">
    <text evidence="6">The sequence shown here is derived from an EMBL/GenBank/DDBJ whole genome shotgun (WGS) entry which is preliminary data.</text>
</comment>
<dbReference type="PANTHER" id="PTHR47431:SF2">
    <property type="entry name" value="ZN(II)2CYS6 TRANSCRIPTION FACTOR (EUROFUNG)"/>
    <property type="match status" value="1"/>
</dbReference>
<evidence type="ECO:0000313" key="7">
    <source>
        <dbReference type="Proteomes" id="UP000245464"/>
    </source>
</evidence>
<evidence type="ECO:0000256" key="3">
    <source>
        <dbReference type="SAM" id="MobiDB-lite"/>
    </source>
</evidence>
<feature type="region of interest" description="Disordered" evidence="3">
    <location>
        <begin position="62"/>
        <end position="147"/>
    </location>
</feature>
<proteinExistence type="predicted"/>
<dbReference type="PROSITE" id="PS50048">
    <property type="entry name" value="ZN2_CY6_FUNGAL_2"/>
    <property type="match status" value="1"/>
</dbReference>
<dbReference type="Pfam" id="PF00172">
    <property type="entry name" value="Zn_clus"/>
    <property type="match status" value="1"/>
</dbReference>
<feature type="compositionally biased region" description="Polar residues" evidence="3">
    <location>
        <begin position="64"/>
        <end position="106"/>
    </location>
</feature>
<accession>A0A2W1DQV0</accession>
<protein>
    <submittedName>
        <fullName evidence="6">Fungal Zn binuclear cluster domain containing protein</fullName>
    </submittedName>
    <submittedName>
        <fullName evidence="5">Fungal-trans multi-domain protein</fullName>
    </submittedName>
</protein>
<dbReference type="Proteomes" id="UP000249757">
    <property type="component" value="Unassembled WGS sequence"/>
</dbReference>
<evidence type="ECO:0000313" key="5">
    <source>
        <dbReference type="EMBL" id="KAF7571293.1"/>
    </source>
</evidence>
<dbReference type="InterPro" id="IPR007219">
    <property type="entry name" value="XnlR_reg_dom"/>
</dbReference>
<reference evidence="5 7" key="1">
    <citation type="journal article" date="2018" name="BMC Genomics">
        <title>Comparative genomics of the wheat fungal pathogen Pyrenophora tritici-repentis reveals chromosomal variations and genome plasticity.</title>
        <authorList>
            <person name="Moolhuijzen P."/>
            <person name="See P.T."/>
            <person name="Hane J.K."/>
            <person name="Shi G."/>
            <person name="Liu Z."/>
            <person name="Oliver R.P."/>
            <person name="Moffat C.S."/>
        </authorList>
    </citation>
    <scope>NUCLEOTIDE SEQUENCE [LARGE SCALE GENOMIC DNA]</scope>
    <source>
        <strain evidence="5">M4</strain>
    </source>
</reference>
<dbReference type="GO" id="GO:0006351">
    <property type="term" value="P:DNA-templated transcription"/>
    <property type="evidence" value="ECO:0007669"/>
    <property type="project" value="InterPro"/>
</dbReference>
<sequence length="612" mass="67577">MPSPKPTSAARPAPLACLECRRTHLRCDGATPTCGRCHSRGYACTYTRSGRGRRRRRIIGQDAGTLSTVSHQQALPSPPYTTTQSIATQAQPSSTLSQWFQDSGSNLERESSAPESVPSLHAAPQPDPSDAIILPSGPTPSPQSDELAPWADDEQLVNLYYLNFHSSHPLLLPKSWYWKNQYPQYLKAVVQLIGGHFCPTASRDALLQRVQKELQDDGQETPERVQAQILYAVYLFAQHDLRKGQQVLNSAIEAALNLGMHRQDFAAMHAGSLTVLEESMRRTWYELYITDGCVAALQRRSTFKTNTVGADVLLPCDDFIYEDGMCFMPATLHDFHDNVFADEEKVFSSFCYRIEAVRLLGRVLTITGAQGVHRDLVQAADNALAAFTHHLPRSKSEAEIVSSYGEIDELMFQAHTIIQYSTILLHFPRGDLLSPGPLAEDVPGANSTKLLCPCNRQHVHSIKAIESSKTMSMLAALRPPVHRHSPFFVYPLALAAVVQLSIGAIHAKSSSGCLEQHSDRVKLMLGVLKTLGRYWSASDSVLRVLKKMSCAVFRSPRAESSYAARRDDQMDTGLDACPHILVDSDWLNSVDLQDLSGLMGHDNGTPGGYGHF</sequence>
<dbReference type="PROSITE" id="PS00463">
    <property type="entry name" value="ZN2_CY6_FUNGAL_1"/>
    <property type="match status" value="1"/>
</dbReference>
<keyword evidence="2" id="KW-0539">Nucleus</keyword>
<dbReference type="SUPFAM" id="SSF57701">
    <property type="entry name" value="Zn2/Cys6 DNA-binding domain"/>
    <property type="match status" value="1"/>
</dbReference>
<dbReference type="InterPro" id="IPR001138">
    <property type="entry name" value="Zn2Cys6_DnaBD"/>
</dbReference>
<reference evidence="8" key="4">
    <citation type="journal article" date="2022" name="Microb. Genom.">
        <title>A global pangenome for the wheat fungal pathogen Pyrenophora tritici-repentis and prediction of effector protein structural homology.</title>
        <authorList>
            <person name="Moolhuijzen P.M."/>
            <person name="See P.T."/>
            <person name="Shi G."/>
            <person name="Powell H.R."/>
            <person name="Cockram J."/>
            <person name="Jorgensen L.N."/>
            <person name="Benslimane H."/>
            <person name="Strelkov S.E."/>
            <person name="Turner J."/>
            <person name="Liu Z."/>
            <person name="Moffat C.S."/>
        </authorList>
    </citation>
    <scope>NUCLEOTIDE SEQUENCE [LARGE SCALE GENOMIC DNA]</scope>
</reference>
<dbReference type="PANTHER" id="PTHR47431">
    <property type="entry name" value="ZN(II)2CYS6 TRANSCRIPTION FACTOR (EUROFUNG)-RELATED"/>
    <property type="match status" value="1"/>
</dbReference>
<dbReference type="GO" id="GO:0008270">
    <property type="term" value="F:zinc ion binding"/>
    <property type="evidence" value="ECO:0007669"/>
    <property type="project" value="InterPro"/>
</dbReference>
<feature type="domain" description="Zn(2)-C6 fungal-type" evidence="4">
    <location>
        <begin position="16"/>
        <end position="46"/>
    </location>
</feature>
<reference evidence="6" key="3">
    <citation type="journal article" date="2022" name="bioRxiv">
        <title>A global pangenome for the wheat fungal pathogen Pyrenophora tritici-repentis and prediction of effector protein structural homology.</title>
        <authorList>
            <person name="Moolhuijzen P."/>
            <person name="See P.T."/>
            <person name="Shi G."/>
            <person name="Powell H.R."/>
            <person name="Cockram J."/>
            <person name="Jorgensen L.N."/>
            <person name="Benslimane H."/>
            <person name="Strelkov S.E."/>
            <person name="Turner J."/>
            <person name="Liu Z."/>
            <person name="Moffat C.S."/>
        </authorList>
    </citation>
    <scope>NUCLEOTIDE SEQUENCE</scope>
    <source>
        <strain evidence="6">86-124</strain>
    </source>
</reference>
<dbReference type="AlphaFoldDB" id="A0A2W1DQV0"/>
<evidence type="ECO:0000256" key="2">
    <source>
        <dbReference type="ARBA" id="ARBA00023242"/>
    </source>
</evidence>
<dbReference type="Gene3D" id="4.10.240.10">
    <property type="entry name" value="Zn(2)-C6 fungal-type DNA-binding domain"/>
    <property type="match status" value="1"/>
</dbReference>
<dbReference type="SMART" id="SM00066">
    <property type="entry name" value="GAL4"/>
    <property type="match status" value="1"/>
</dbReference>
<dbReference type="InterPro" id="IPR036864">
    <property type="entry name" value="Zn2-C6_fun-type_DNA-bd_sf"/>
</dbReference>
<dbReference type="Pfam" id="PF04082">
    <property type="entry name" value="Fungal_trans"/>
    <property type="match status" value="1"/>
</dbReference>
<dbReference type="Proteomes" id="UP000245464">
    <property type="component" value="Chromosome 4"/>
</dbReference>
<organism evidence="6 8">
    <name type="scientific">Pyrenophora tritici-repentis</name>
    <dbReference type="NCBI Taxonomy" id="45151"/>
    <lineage>
        <taxon>Eukaryota</taxon>
        <taxon>Fungi</taxon>
        <taxon>Dikarya</taxon>
        <taxon>Ascomycota</taxon>
        <taxon>Pezizomycotina</taxon>
        <taxon>Dothideomycetes</taxon>
        <taxon>Pleosporomycetidae</taxon>
        <taxon>Pleosporales</taxon>
        <taxon>Pleosporineae</taxon>
        <taxon>Pleosporaceae</taxon>
        <taxon>Pyrenophora</taxon>
    </lineage>
</organism>
<keyword evidence="1" id="KW-0479">Metal-binding</keyword>
<evidence type="ECO:0000313" key="8">
    <source>
        <dbReference type="Proteomes" id="UP000249757"/>
    </source>
</evidence>